<comment type="caution">
    <text evidence="1">The sequence shown here is derived from an EMBL/GenBank/DDBJ whole genome shotgun (WGS) entry which is preliminary data.</text>
</comment>
<dbReference type="Gene3D" id="2.60.120.10">
    <property type="entry name" value="Jelly Rolls"/>
    <property type="match status" value="1"/>
</dbReference>
<dbReference type="STRING" id="1182545.A0A072PFQ4"/>
<evidence type="ECO:0000313" key="2">
    <source>
        <dbReference type="Proteomes" id="UP000027920"/>
    </source>
</evidence>
<accession>A0A072PFQ4</accession>
<reference evidence="1 2" key="1">
    <citation type="submission" date="2013-03" db="EMBL/GenBank/DDBJ databases">
        <title>The Genome Sequence of Exophiala aquamarina CBS 119918.</title>
        <authorList>
            <consortium name="The Broad Institute Genomics Platform"/>
            <person name="Cuomo C."/>
            <person name="de Hoog S."/>
            <person name="Gorbushina A."/>
            <person name="Walker B."/>
            <person name="Young S.K."/>
            <person name="Zeng Q."/>
            <person name="Gargeya S."/>
            <person name="Fitzgerald M."/>
            <person name="Haas B."/>
            <person name="Abouelleil A."/>
            <person name="Allen A.W."/>
            <person name="Alvarado L."/>
            <person name="Arachchi H.M."/>
            <person name="Berlin A.M."/>
            <person name="Chapman S.B."/>
            <person name="Gainer-Dewar J."/>
            <person name="Goldberg J."/>
            <person name="Griggs A."/>
            <person name="Gujja S."/>
            <person name="Hansen M."/>
            <person name="Howarth C."/>
            <person name="Imamovic A."/>
            <person name="Ireland A."/>
            <person name="Larimer J."/>
            <person name="McCowan C."/>
            <person name="Murphy C."/>
            <person name="Pearson M."/>
            <person name="Poon T.W."/>
            <person name="Priest M."/>
            <person name="Roberts A."/>
            <person name="Saif S."/>
            <person name="Shea T."/>
            <person name="Sisk P."/>
            <person name="Sykes S."/>
            <person name="Wortman J."/>
            <person name="Nusbaum C."/>
            <person name="Birren B."/>
        </authorList>
    </citation>
    <scope>NUCLEOTIDE SEQUENCE [LARGE SCALE GENOMIC DNA]</scope>
    <source>
        <strain evidence="1 2">CBS 119918</strain>
    </source>
</reference>
<dbReference type="GeneID" id="25281529"/>
<dbReference type="InterPro" id="IPR014710">
    <property type="entry name" value="RmlC-like_jellyroll"/>
</dbReference>
<sequence length="152" mass="16815">YSSTSANDNDPEQSPLRISVVHITSHNEAGKAKVHTSNKDPELVYLGNRTFVKLGYTTSNFPADLNDNIDIEEHEKLASSGELGIVKAKGTACRCVDFVPHDKMMMHRTQSLDYGVVLEGKVIMVLDDGAETHAAWRFGGPARYHARLEECK</sequence>
<dbReference type="VEuPathDB" id="FungiDB:A1O9_06612"/>
<dbReference type="EMBL" id="AMGV01000004">
    <property type="protein sequence ID" value="KEF58686.1"/>
    <property type="molecule type" value="Genomic_DNA"/>
</dbReference>
<dbReference type="PANTHER" id="PTHR36156:SF2">
    <property type="entry name" value="CUPIN TYPE-2 DOMAIN-CONTAINING PROTEIN"/>
    <property type="match status" value="1"/>
</dbReference>
<evidence type="ECO:0000313" key="1">
    <source>
        <dbReference type="EMBL" id="KEF58686.1"/>
    </source>
</evidence>
<dbReference type="InterPro" id="IPR047142">
    <property type="entry name" value="OryJ/VirC-like"/>
</dbReference>
<dbReference type="HOGENOM" id="CLU_096188_0_0_1"/>
<feature type="non-terminal residue" evidence="1">
    <location>
        <position position="1"/>
    </location>
</feature>
<dbReference type="AlphaFoldDB" id="A0A072PFQ4"/>
<keyword evidence="2" id="KW-1185">Reference proteome</keyword>
<name>A0A072PFQ4_9EURO</name>
<proteinExistence type="predicted"/>
<dbReference type="OrthoDB" id="5840532at2759"/>
<protein>
    <submittedName>
        <fullName evidence="1">Uncharacterized protein</fullName>
    </submittedName>
</protein>
<dbReference type="Proteomes" id="UP000027920">
    <property type="component" value="Unassembled WGS sequence"/>
</dbReference>
<gene>
    <name evidence="1" type="ORF">A1O9_06612</name>
</gene>
<dbReference type="RefSeq" id="XP_013261276.1">
    <property type="nucleotide sequence ID" value="XM_013405822.1"/>
</dbReference>
<organism evidence="1 2">
    <name type="scientific">Exophiala aquamarina CBS 119918</name>
    <dbReference type="NCBI Taxonomy" id="1182545"/>
    <lineage>
        <taxon>Eukaryota</taxon>
        <taxon>Fungi</taxon>
        <taxon>Dikarya</taxon>
        <taxon>Ascomycota</taxon>
        <taxon>Pezizomycotina</taxon>
        <taxon>Eurotiomycetes</taxon>
        <taxon>Chaetothyriomycetidae</taxon>
        <taxon>Chaetothyriales</taxon>
        <taxon>Herpotrichiellaceae</taxon>
        <taxon>Exophiala</taxon>
    </lineage>
</organism>
<dbReference type="PANTHER" id="PTHR36156">
    <property type="entry name" value="SLR2101 PROTEIN"/>
    <property type="match status" value="1"/>
</dbReference>